<dbReference type="Pfam" id="PF01370">
    <property type="entry name" value="Epimerase"/>
    <property type="match status" value="1"/>
</dbReference>
<organism evidence="2 3">
    <name type="scientific">Sphingobacterium bovistauri</name>
    <dbReference type="NCBI Taxonomy" id="2781959"/>
    <lineage>
        <taxon>Bacteria</taxon>
        <taxon>Pseudomonadati</taxon>
        <taxon>Bacteroidota</taxon>
        <taxon>Sphingobacteriia</taxon>
        <taxon>Sphingobacteriales</taxon>
        <taxon>Sphingobacteriaceae</taxon>
        <taxon>Sphingobacterium</taxon>
    </lineage>
</organism>
<protein>
    <submittedName>
        <fullName evidence="2">NAD(P)-dependent oxidoreductase</fullName>
    </submittedName>
</protein>
<gene>
    <name evidence="2" type="ORF">IPZ78_16265</name>
</gene>
<evidence type="ECO:0000313" key="2">
    <source>
        <dbReference type="EMBL" id="MCA5006696.1"/>
    </source>
</evidence>
<comment type="caution">
    <text evidence="2">The sequence shown here is derived from an EMBL/GenBank/DDBJ whole genome shotgun (WGS) entry which is preliminary data.</text>
</comment>
<keyword evidence="3" id="KW-1185">Reference proteome</keyword>
<dbReference type="EMBL" id="JADEYP010000042">
    <property type="protein sequence ID" value="MCA5006696.1"/>
    <property type="molecule type" value="Genomic_DNA"/>
</dbReference>
<dbReference type="InterPro" id="IPR001509">
    <property type="entry name" value="Epimerase_deHydtase"/>
</dbReference>
<dbReference type="Gene3D" id="3.40.50.720">
    <property type="entry name" value="NAD(P)-binding Rossmann-like Domain"/>
    <property type="match status" value="1"/>
</dbReference>
<reference evidence="2" key="1">
    <citation type="submission" date="2020-10" db="EMBL/GenBank/DDBJ databases">
        <authorList>
            <person name="Lu T."/>
            <person name="Wang Q."/>
            <person name="Han X."/>
        </authorList>
    </citation>
    <scope>NUCLEOTIDE SEQUENCE</scope>
    <source>
        <strain evidence="2">WQ 366</strain>
    </source>
</reference>
<dbReference type="Proteomes" id="UP001165302">
    <property type="component" value="Unassembled WGS sequence"/>
</dbReference>
<feature type="domain" description="NAD-dependent epimerase/dehydratase" evidence="1">
    <location>
        <begin position="5"/>
        <end position="230"/>
    </location>
</feature>
<proteinExistence type="predicted"/>
<dbReference type="InterPro" id="IPR036291">
    <property type="entry name" value="NAD(P)-bd_dom_sf"/>
</dbReference>
<evidence type="ECO:0000313" key="3">
    <source>
        <dbReference type="Proteomes" id="UP001165302"/>
    </source>
</evidence>
<dbReference type="SUPFAM" id="SSF51735">
    <property type="entry name" value="NAD(P)-binding Rossmann-fold domains"/>
    <property type="match status" value="1"/>
</dbReference>
<dbReference type="InterPro" id="IPR050177">
    <property type="entry name" value="Lipid_A_modif_metabolic_enz"/>
</dbReference>
<evidence type="ECO:0000259" key="1">
    <source>
        <dbReference type="Pfam" id="PF01370"/>
    </source>
</evidence>
<accession>A0ABS7Z927</accession>
<dbReference type="PANTHER" id="PTHR43245:SF58">
    <property type="entry name" value="BLL5923 PROTEIN"/>
    <property type="match status" value="1"/>
</dbReference>
<sequence length="332" mass="37714">MMMKVFVTGASGFVGSHLVEAAKNLGWEVHAAVRSSSKIEDIKAFVDKFIHPDFGNVEELKQLFLQEKYDFIIHAAALTKSKSEEQMLRVNVEMTQNLMQAAFSEGVSLKRFVYVSSLAAIGPIAYDAKQDISEDTDYSPLTVYGRSKKASELNIKSRFGDKPISVFRPTAVYGPREKDLFILFDTLNKGLDPYIGANPQKLSFIYVKDLVDVLLKGCEMPQEGLEFYNISDGQVYSKYAMADIFRKTFGKRALRLHLPYRIVSFVARLSQILYTNSSKTPVLYPERLGELTAENWSCDITKAKEKLGYKPNYDLERGLTVTLLWYKNNNWL</sequence>
<dbReference type="PANTHER" id="PTHR43245">
    <property type="entry name" value="BIFUNCTIONAL POLYMYXIN RESISTANCE PROTEIN ARNA"/>
    <property type="match status" value="1"/>
</dbReference>
<name>A0ABS7Z927_9SPHI</name>